<dbReference type="Proteomes" id="UP000325811">
    <property type="component" value="Plasmid pII"/>
</dbReference>
<protein>
    <submittedName>
        <fullName evidence="1">Uncharacterized protein</fullName>
    </submittedName>
</protein>
<dbReference type="KEGG" id="pdio:PDMSB3_0035.3"/>
<evidence type="ECO:0000313" key="1">
    <source>
        <dbReference type="EMBL" id="VVD31159.1"/>
    </source>
</evidence>
<reference evidence="1 2" key="1">
    <citation type="submission" date="2019-08" db="EMBL/GenBank/DDBJ databases">
        <authorList>
            <person name="Herpell B J."/>
        </authorList>
    </citation>
    <scope>NUCLEOTIDE SEQUENCE [LARGE SCALE GENOMIC DNA]</scope>
    <source>
        <strain evidence="2">Msb3</strain>
        <plasmid evidence="1 2">pII</plasmid>
    </source>
</reference>
<dbReference type="EMBL" id="LR699556">
    <property type="protein sequence ID" value="VVD31159.1"/>
    <property type="molecule type" value="Genomic_DNA"/>
</dbReference>
<name>A0A5Q4Z9M5_9BURK</name>
<proteinExistence type="predicted"/>
<geneLocation type="plasmid" evidence="1 2">
    <name>pII</name>
</geneLocation>
<gene>
    <name evidence="1" type="ORF">PDMSB3_0035</name>
</gene>
<evidence type="ECO:0000313" key="2">
    <source>
        <dbReference type="Proteomes" id="UP000325811"/>
    </source>
</evidence>
<dbReference type="AlphaFoldDB" id="A0A5Q4Z9M5"/>
<organism evidence="1 2">
    <name type="scientific">Paraburkholderia dioscoreae</name>
    <dbReference type="NCBI Taxonomy" id="2604047"/>
    <lineage>
        <taxon>Bacteria</taxon>
        <taxon>Pseudomonadati</taxon>
        <taxon>Pseudomonadota</taxon>
        <taxon>Betaproteobacteria</taxon>
        <taxon>Burkholderiales</taxon>
        <taxon>Burkholderiaceae</taxon>
        <taxon>Paraburkholderia</taxon>
    </lineage>
</organism>
<keyword evidence="1" id="KW-0614">Plasmid</keyword>
<keyword evidence="2" id="KW-1185">Reference proteome</keyword>
<accession>A0A5Q4Z9M5</accession>
<sequence>MLLVSAGNVRFCANAETQVNKANANSTENFVVIQPTPNSSM</sequence>